<protein>
    <recommendedName>
        <fullName evidence="3">DUF3562 domain-containing protein</fullName>
    </recommendedName>
</protein>
<sequence>MAIGLFDARRRVRRYGQEIHKAFDPRRRCWPCPIAFPSAHAQPREFSCANFGSLFFAEGSRYTKIYVETSQDFIAEARIQDYVPLFVAKRVKGALRHHANAQTHHAHK</sequence>
<keyword evidence="2" id="KW-1185">Reference proteome</keyword>
<dbReference type="AlphaFoldDB" id="A0A370NKJ5"/>
<proteinExistence type="predicted"/>
<reference evidence="2" key="1">
    <citation type="submission" date="2018-06" db="EMBL/GenBank/DDBJ databases">
        <authorList>
            <person name="Feng T."/>
            <person name="Jeon C.O."/>
        </authorList>
    </citation>
    <scope>NUCLEOTIDE SEQUENCE [LARGE SCALE GENOMIC DNA]</scope>
    <source>
        <strain evidence="2">S23</strain>
    </source>
</reference>
<evidence type="ECO:0000313" key="2">
    <source>
        <dbReference type="Proteomes" id="UP000255165"/>
    </source>
</evidence>
<name>A0A370NKJ5_9BURK</name>
<dbReference type="Pfam" id="PF12085">
    <property type="entry name" value="DUF3562"/>
    <property type="match status" value="1"/>
</dbReference>
<comment type="caution">
    <text evidence="1">The sequence shown here is derived from an EMBL/GenBank/DDBJ whole genome shotgun (WGS) entry which is preliminary data.</text>
</comment>
<gene>
    <name evidence="1" type="ORF">DN412_33100</name>
</gene>
<accession>A0A370NKJ5</accession>
<dbReference type="InterPro" id="IPR021945">
    <property type="entry name" value="DUF3562"/>
</dbReference>
<dbReference type="RefSeq" id="WP_115215448.1">
    <property type="nucleotide sequence ID" value="NZ_QKWJ01000071.1"/>
</dbReference>
<dbReference type="EMBL" id="QKWJ01000071">
    <property type="protein sequence ID" value="RDK06124.1"/>
    <property type="molecule type" value="Genomic_DNA"/>
</dbReference>
<organism evidence="1 2">
    <name type="scientific">Cupriavidus lacunae</name>
    <dbReference type="NCBI Taxonomy" id="2666307"/>
    <lineage>
        <taxon>Bacteria</taxon>
        <taxon>Pseudomonadati</taxon>
        <taxon>Pseudomonadota</taxon>
        <taxon>Betaproteobacteria</taxon>
        <taxon>Burkholderiales</taxon>
        <taxon>Burkholderiaceae</taxon>
        <taxon>Cupriavidus</taxon>
    </lineage>
</organism>
<evidence type="ECO:0008006" key="3">
    <source>
        <dbReference type="Google" id="ProtNLM"/>
    </source>
</evidence>
<evidence type="ECO:0000313" key="1">
    <source>
        <dbReference type="EMBL" id="RDK06124.1"/>
    </source>
</evidence>
<dbReference type="Proteomes" id="UP000255165">
    <property type="component" value="Unassembled WGS sequence"/>
</dbReference>